<evidence type="ECO:0000313" key="17">
    <source>
        <dbReference type="Proteomes" id="UP001311915"/>
    </source>
</evidence>
<keyword evidence="7 14" id="KW-0732">Signal</keyword>
<accession>A0AAV9MHJ4</accession>
<keyword evidence="8" id="KW-0677">Repeat</keyword>
<evidence type="ECO:0000256" key="6">
    <source>
        <dbReference type="ARBA" id="ARBA00022692"/>
    </source>
</evidence>
<dbReference type="PANTHER" id="PTHR27000">
    <property type="entry name" value="LEUCINE-RICH REPEAT RECEPTOR-LIKE PROTEIN KINASE FAMILY PROTEIN-RELATED"/>
    <property type="match status" value="1"/>
</dbReference>
<evidence type="ECO:0000256" key="7">
    <source>
        <dbReference type="ARBA" id="ARBA00022729"/>
    </source>
</evidence>
<comment type="subcellular location">
    <subcellularLocation>
        <location evidence="1">Cell membrane</location>
        <topology evidence="1">Single-pass membrane protein</topology>
    </subcellularLocation>
    <subcellularLocation>
        <location evidence="2">Membrane</location>
        <topology evidence="2">Single-pass type I membrane protein</topology>
    </subcellularLocation>
</comment>
<comment type="caution">
    <text evidence="16">The sequence shown here is derived from an EMBL/GenBank/DDBJ whole genome shotgun (WGS) entry which is preliminary data.</text>
</comment>
<feature type="domain" description="Leucine-rich repeat-containing N-terminal plant-type" evidence="15">
    <location>
        <begin position="70"/>
        <end position="86"/>
    </location>
</feature>
<keyword evidence="5" id="KW-0433">Leucine-rich repeat</keyword>
<keyword evidence="6 13" id="KW-0812">Transmembrane</keyword>
<evidence type="ECO:0000313" key="16">
    <source>
        <dbReference type="EMBL" id="KAK4737438.1"/>
    </source>
</evidence>
<sequence length="713" mass="79303">MGNGQLSLFLIYAFLSQLFGFSSSLLHLCPKDQALVLLQFKHMFTITPYVSYCFYKTTYQNIESYPKMVTWNTSTNCCSWAGVYCDETTGKLQGKLHPNSSLFQVSTLKRLDLSRNNFSRSHISPKFGDLSSMRHLDLSDSNMSSPIPSKISHLSKLEYLCFSSNLQLTVQFPTTKWNSNESLMELYLNGVNFIDKIPQSFSYLTSLRLLDMRSCNLSGSIPRPLWNLTNIEDLLLDNNHLEGPISMFPFKKLIVLSLQNNNFAGLSFNGSWSPQLESIDISSNSLTGQFPSNVSGLKNLHVLYLSSNHLNGSIPSWIFGLPSLGWLDLSNNTISGQIQEFTSKTLYYISLQKNQMQGSIPKSLLIQPRLDSLIVSQNNLSGPIASTICKVKTLSQLDLGGNKLEGLIPQCLDEMSLLWLFDVSNNSLSGTVNTTFSIGNQLQIINMGGNKLEGKVPPSLINCKYLGQLDLGNNELNDIFPKWLGALPDLRILSLRSNKLYGPIEVSRTETIFSQLRIMDLSSNGFSGKLPASLFDIQYDSLTITTKGLDLQFVKVSEASIVIDLSNNRFEGYIPRTIGDLIGIRTLNLSHNNLKGHIPASLHQLSIVESLDLSFNKISGEIPQQLASLTFLKVLNLSHNHLVGCIAKGKQFDTFENSSYKENDGLSTHFGLDQEEEGDSSIVNWQAVLMGYGCGLVIVLSVIYIMLATQYPS</sequence>
<evidence type="ECO:0000256" key="10">
    <source>
        <dbReference type="ARBA" id="ARBA00023136"/>
    </source>
</evidence>
<keyword evidence="10 13" id="KW-0472">Membrane</keyword>
<dbReference type="GO" id="GO:0050832">
    <property type="term" value="P:defense response to fungus"/>
    <property type="evidence" value="ECO:0007669"/>
    <property type="project" value="UniProtKB-ARBA"/>
</dbReference>
<feature type="chain" id="PRO_5043956469" description="Leucine-rich repeat-containing N-terminal plant-type domain-containing protein" evidence="14">
    <location>
        <begin position="25"/>
        <end position="713"/>
    </location>
</feature>
<gene>
    <name evidence="16" type="ORF">R3W88_001135</name>
</gene>
<evidence type="ECO:0000256" key="11">
    <source>
        <dbReference type="ARBA" id="ARBA00023170"/>
    </source>
</evidence>
<dbReference type="FunFam" id="3.80.10.10:FF:000095">
    <property type="entry name" value="LRR receptor-like serine/threonine-protein kinase GSO1"/>
    <property type="match status" value="2"/>
</dbReference>
<dbReference type="Pfam" id="PF08263">
    <property type="entry name" value="LRRNT_2"/>
    <property type="match status" value="1"/>
</dbReference>
<dbReference type="EMBL" id="JAWPEI010000001">
    <property type="protein sequence ID" value="KAK4737438.1"/>
    <property type="molecule type" value="Genomic_DNA"/>
</dbReference>
<evidence type="ECO:0000256" key="3">
    <source>
        <dbReference type="ARBA" id="ARBA00009592"/>
    </source>
</evidence>
<evidence type="ECO:0000256" key="5">
    <source>
        <dbReference type="ARBA" id="ARBA00022614"/>
    </source>
</evidence>
<dbReference type="Gene3D" id="3.80.10.10">
    <property type="entry name" value="Ribonuclease Inhibitor"/>
    <property type="match status" value="4"/>
</dbReference>
<evidence type="ECO:0000259" key="15">
    <source>
        <dbReference type="Pfam" id="PF08263"/>
    </source>
</evidence>
<keyword evidence="9 13" id="KW-1133">Transmembrane helix</keyword>
<dbReference type="Proteomes" id="UP001311915">
    <property type="component" value="Unassembled WGS sequence"/>
</dbReference>
<evidence type="ECO:0000256" key="13">
    <source>
        <dbReference type="SAM" id="Phobius"/>
    </source>
</evidence>
<dbReference type="Pfam" id="PF13855">
    <property type="entry name" value="LRR_8"/>
    <property type="match status" value="2"/>
</dbReference>
<evidence type="ECO:0000256" key="8">
    <source>
        <dbReference type="ARBA" id="ARBA00022737"/>
    </source>
</evidence>
<evidence type="ECO:0000256" key="9">
    <source>
        <dbReference type="ARBA" id="ARBA00022989"/>
    </source>
</evidence>
<evidence type="ECO:0000256" key="1">
    <source>
        <dbReference type="ARBA" id="ARBA00004162"/>
    </source>
</evidence>
<feature type="transmembrane region" description="Helical" evidence="13">
    <location>
        <begin position="685"/>
        <end position="707"/>
    </location>
</feature>
<dbReference type="InterPro" id="IPR032675">
    <property type="entry name" value="LRR_dom_sf"/>
</dbReference>
<evidence type="ECO:0000256" key="4">
    <source>
        <dbReference type="ARBA" id="ARBA00022475"/>
    </source>
</evidence>
<dbReference type="GO" id="GO:0005886">
    <property type="term" value="C:plasma membrane"/>
    <property type="evidence" value="ECO:0007669"/>
    <property type="project" value="UniProtKB-SubCell"/>
</dbReference>
<dbReference type="SUPFAM" id="SSF52058">
    <property type="entry name" value="L domain-like"/>
    <property type="match status" value="1"/>
</dbReference>
<feature type="signal peptide" evidence="14">
    <location>
        <begin position="1"/>
        <end position="24"/>
    </location>
</feature>
<keyword evidence="4" id="KW-1003">Cell membrane</keyword>
<dbReference type="InterPro" id="IPR013210">
    <property type="entry name" value="LRR_N_plant-typ"/>
</dbReference>
<dbReference type="InterPro" id="IPR001611">
    <property type="entry name" value="Leu-rich_rpt"/>
</dbReference>
<evidence type="ECO:0000256" key="12">
    <source>
        <dbReference type="ARBA" id="ARBA00023180"/>
    </source>
</evidence>
<dbReference type="PANTHER" id="PTHR27000:SF783">
    <property type="entry name" value="MALECTIN DOMAIN-CONTAINING PROTEIN"/>
    <property type="match status" value="1"/>
</dbReference>
<dbReference type="AlphaFoldDB" id="A0AAV9MHJ4"/>
<evidence type="ECO:0000256" key="14">
    <source>
        <dbReference type="SAM" id="SignalP"/>
    </source>
</evidence>
<proteinExistence type="inferred from homology"/>
<keyword evidence="11" id="KW-0675">Receptor</keyword>
<dbReference type="SUPFAM" id="SSF52047">
    <property type="entry name" value="RNI-like"/>
    <property type="match status" value="1"/>
</dbReference>
<evidence type="ECO:0000256" key="2">
    <source>
        <dbReference type="ARBA" id="ARBA00004479"/>
    </source>
</evidence>
<name>A0AAV9MHJ4_9SOLN</name>
<dbReference type="Pfam" id="PF00560">
    <property type="entry name" value="LRR_1"/>
    <property type="match status" value="7"/>
</dbReference>
<comment type="similarity">
    <text evidence="3">Belongs to the RLP family.</text>
</comment>
<keyword evidence="12" id="KW-0325">Glycoprotein</keyword>
<keyword evidence="17" id="KW-1185">Reference proteome</keyword>
<dbReference type="SMART" id="SM00369">
    <property type="entry name" value="LRR_TYP"/>
    <property type="match status" value="7"/>
</dbReference>
<reference evidence="16 17" key="1">
    <citation type="submission" date="2023-10" db="EMBL/GenBank/DDBJ databases">
        <title>Genome-Wide Identification Analysis in wild type Solanum Pinnatisectum Reveals Some Genes Defensing Phytophthora Infestans.</title>
        <authorList>
            <person name="Sun C."/>
        </authorList>
    </citation>
    <scope>NUCLEOTIDE SEQUENCE [LARGE SCALE GENOMIC DNA]</scope>
    <source>
        <strain evidence="16">LQN</strain>
        <tissue evidence="16">Leaf</tissue>
    </source>
</reference>
<dbReference type="PRINTS" id="PR00019">
    <property type="entry name" value="LEURICHRPT"/>
</dbReference>
<organism evidence="16 17">
    <name type="scientific">Solanum pinnatisectum</name>
    <name type="common">tansyleaf nightshade</name>
    <dbReference type="NCBI Taxonomy" id="50273"/>
    <lineage>
        <taxon>Eukaryota</taxon>
        <taxon>Viridiplantae</taxon>
        <taxon>Streptophyta</taxon>
        <taxon>Embryophyta</taxon>
        <taxon>Tracheophyta</taxon>
        <taxon>Spermatophyta</taxon>
        <taxon>Magnoliopsida</taxon>
        <taxon>eudicotyledons</taxon>
        <taxon>Gunneridae</taxon>
        <taxon>Pentapetalae</taxon>
        <taxon>asterids</taxon>
        <taxon>lamiids</taxon>
        <taxon>Solanales</taxon>
        <taxon>Solanaceae</taxon>
        <taxon>Solanoideae</taxon>
        <taxon>Solaneae</taxon>
        <taxon>Solanum</taxon>
    </lineage>
</organism>
<protein>
    <recommendedName>
        <fullName evidence="15">Leucine-rich repeat-containing N-terminal plant-type domain-containing protein</fullName>
    </recommendedName>
</protein>
<dbReference type="InterPro" id="IPR003591">
    <property type="entry name" value="Leu-rich_rpt_typical-subtyp"/>
</dbReference>
<dbReference type="FunFam" id="3.80.10.10:FF:000111">
    <property type="entry name" value="LRR receptor-like serine/threonine-protein kinase ERECTA"/>
    <property type="match status" value="1"/>
</dbReference>